<sequence length="309" mass="37089">MSQRLVLQLQFIYINCPSGIWIDINELANFRNTKQQKVPKLNNDIFQLKIYLGMLWYYDFRGTYNSHQMKDKVPFSMVQHNIFQNQWNGFFELIELKKILIRNIKQDTQFQIINIQHLEVEDFHPFGLEIMLQLGYGFVHEFINFLISIFLEQYLWIQLRSTPQLLLSILLQEIILLDQEPYLHEITKISAQNSINLRYEFLKYYYFLFISQRDSTLQTGSNDPQTFNIEIQFQIGNIIVNPVVEEQNDSNLDYTEMQFYVPQKTYWVSLENVQQFQKDGIQLKELLLIMHFQHLKQGLSFNTIIQQES</sequence>
<proteinExistence type="predicted"/>
<dbReference type="OrthoDB" id="440381at2759"/>
<gene>
    <name evidence="1" type="ORF">PSON_ATCC_30995.1.T2090031</name>
</gene>
<dbReference type="AlphaFoldDB" id="A0A8S1RKQ5"/>
<organism evidence="1 2">
    <name type="scientific">Paramecium sonneborni</name>
    <dbReference type="NCBI Taxonomy" id="65129"/>
    <lineage>
        <taxon>Eukaryota</taxon>
        <taxon>Sar</taxon>
        <taxon>Alveolata</taxon>
        <taxon>Ciliophora</taxon>
        <taxon>Intramacronucleata</taxon>
        <taxon>Oligohymenophorea</taxon>
        <taxon>Peniculida</taxon>
        <taxon>Parameciidae</taxon>
        <taxon>Paramecium</taxon>
    </lineage>
</organism>
<protein>
    <submittedName>
        <fullName evidence="1">Uncharacterized protein</fullName>
    </submittedName>
</protein>
<dbReference type="EMBL" id="CAJJDN010000209">
    <property type="protein sequence ID" value="CAD8129181.1"/>
    <property type="molecule type" value="Genomic_DNA"/>
</dbReference>
<name>A0A8S1RKQ5_9CILI</name>
<evidence type="ECO:0000313" key="2">
    <source>
        <dbReference type="Proteomes" id="UP000692954"/>
    </source>
</evidence>
<evidence type="ECO:0000313" key="1">
    <source>
        <dbReference type="EMBL" id="CAD8129181.1"/>
    </source>
</evidence>
<accession>A0A8S1RKQ5</accession>
<keyword evidence="2" id="KW-1185">Reference proteome</keyword>
<comment type="caution">
    <text evidence="1">The sequence shown here is derived from an EMBL/GenBank/DDBJ whole genome shotgun (WGS) entry which is preliminary data.</text>
</comment>
<reference evidence="1" key="1">
    <citation type="submission" date="2021-01" db="EMBL/GenBank/DDBJ databases">
        <authorList>
            <consortium name="Genoscope - CEA"/>
            <person name="William W."/>
        </authorList>
    </citation>
    <scope>NUCLEOTIDE SEQUENCE</scope>
</reference>
<dbReference type="Proteomes" id="UP000692954">
    <property type="component" value="Unassembled WGS sequence"/>
</dbReference>